<dbReference type="SUPFAM" id="SSF53335">
    <property type="entry name" value="S-adenosyl-L-methionine-dependent methyltransferases"/>
    <property type="match status" value="1"/>
</dbReference>
<proteinExistence type="predicted"/>
<name>A0A0L0TD90_ALLM3</name>
<dbReference type="EMBL" id="GG745380">
    <property type="protein sequence ID" value="KNE72494.1"/>
    <property type="molecule type" value="Genomic_DNA"/>
</dbReference>
<sequence length="307" mass="32493">MSSNTPPARFGAGAAARPVLARPVGPLLARGPIPNRGSAAQPALGLGPSSSMRENYGTMGVEGYYTHVARTYRNPHFAAIQHCLASLLDQIALVAGQSNNDSRWPSDSAPEPVLLRARAWRVLDLAAGSGEATIALEAWVSARSRALPANSNAAVARRNATAAAVNPILARAGALTVDACDPYTAPAYADRVGRDECRPWSFEDIADGCLEDLPVYDVVVCSFALHLVDPPSKLYGVLTSLARRAKYLVILSPHKKPVVGEKMGWDTVLDVYTGGAGNARVHGRVLQSRLVEYEDDVGTAEGDPGSE</sequence>
<reference evidence="2" key="2">
    <citation type="submission" date="2009-11" db="EMBL/GenBank/DDBJ databases">
        <title>The Genome Sequence of Allomyces macrogynus strain ATCC 38327.</title>
        <authorList>
            <consortium name="The Broad Institute Genome Sequencing Platform"/>
            <person name="Russ C."/>
            <person name="Cuomo C."/>
            <person name="Shea T."/>
            <person name="Young S.K."/>
            <person name="Zeng Q."/>
            <person name="Koehrsen M."/>
            <person name="Haas B."/>
            <person name="Borodovsky M."/>
            <person name="Guigo R."/>
            <person name="Alvarado L."/>
            <person name="Berlin A."/>
            <person name="Borenstein D."/>
            <person name="Chen Z."/>
            <person name="Engels R."/>
            <person name="Freedman E."/>
            <person name="Gellesch M."/>
            <person name="Goldberg J."/>
            <person name="Griggs A."/>
            <person name="Gujja S."/>
            <person name="Heiman D."/>
            <person name="Hepburn T."/>
            <person name="Howarth C."/>
            <person name="Jen D."/>
            <person name="Larson L."/>
            <person name="Lewis B."/>
            <person name="Mehta T."/>
            <person name="Park D."/>
            <person name="Pearson M."/>
            <person name="Roberts A."/>
            <person name="Saif S."/>
            <person name="Shenoy N."/>
            <person name="Sisk P."/>
            <person name="Stolte C."/>
            <person name="Sykes S."/>
            <person name="Walk T."/>
            <person name="White J."/>
            <person name="Yandava C."/>
            <person name="Burger G."/>
            <person name="Gray M.W."/>
            <person name="Holland P.W.H."/>
            <person name="King N."/>
            <person name="Lang F.B.F."/>
            <person name="Roger A.J."/>
            <person name="Ruiz-Trillo I."/>
            <person name="Lander E."/>
            <person name="Nusbaum C."/>
        </authorList>
    </citation>
    <scope>NUCLEOTIDE SEQUENCE [LARGE SCALE GENOMIC DNA]</scope>
    <source>
        <strain evidence="2">ATCC 38327</strain>
    </source>
</reference>
<organism evidence="1 2">
    <name type="scientific">Allomyces macrogynus (strain ATCC 38327)</name>
    <name type="common">Allomyces javanicus var. macrogynus</name>
    <dbReference type="NCBI Taxonomy" id="578462"/>
    <lineage>
        <taxon>Eukaryota</taxon>
        <taxon>Fungi</taxon>
        <taxon>Fungi incertae sedis</taxon>
        <taxon>Blastocladiomycota</taxon>
        <taxon>Blastocladiomycetes</taxon>
        <taxon>Blastocladiales</taxon>
        <taxon>Blastocladiaceae</taxon>
        <taxon>Allomyces</taxon>
    </lineage>
</organism>
<dbReference type="OrthoDB" id="66144at2759"/>
<evidence type="ECO:0000313" key="2">
    <source>
        <dbReference type="Proteomes" id="UP000054350"/>
    </source>
</evidence>
<dbReference type="eggNOG" id="ENOG502S1UM">
    <property type="taxonomic scope" value="Eukaryota"/>
</dbReference>
<reference evidence="1 2" key="1">
    <citation type="submission" date="2009-11" db="EMBL/GenBank/DDBJ databases">
        <title>Annotation of Allomyces macrogynus ATCC 38327.</title>
        <authorList>
            <consortium name="The Broad Institute Genome Sequencing Platform"/>
            <person name="Russ C."/>
            <person name="Cuomo C."/>
            <person name="Burger G."/>
            <person name="Gray M.W."/>
            <person name="Holland P.W.H."/>
            <person name="King N."/>
            <person name="Lang F.B.F."/>
            <person name="Roger A.J."/>
            <person name="Ruiz-Trillo I."/>
            <person name="Young S.K."/>
            <person name="Zeng Q."/>
            <person name="Gargeya S."/>
            <person name="Fitzgerald M."/>
            <person name="Haas B."/>
            <person name="Abouelleil A."/>
            <person name="Alvarado L."/>
            <person name="Arachchi H.M."/>
            <person name="Berlin A."/>
            <person name="Chapman S.B."/>
            <person name="Gearin G."/>
            <person name="Goldberg J."/>
            <person name="Griggs A."/>
            <person name="Gujja S."/>
            <person name="Hansen M."/>
            <person name="Heiman D."/>
            <person name="Howarth C."/>
            <person name="Larimer J."/>
            <person name="Lui A."/>
            <person name="MacDonald P.J.P."/>
            <person name="McCowen C."/>
            <person name="Montmayeur A."/>
            <person name="Murphy C."/>
            <person name="Neiman D."/>
            <person name="Pearson M."/>
            <person name="Priest M."/>
            <person name="Roberts A."/>
            <person name="Saif S."/>
            <person name="Shea T."/>
            <person name="Sisk P."/>
            <person name="Stolte C."/>
            <person name="Sykes S."/>
            <person name="Wortman J."/>
            <person name="Nusbaum C."/>
            <person name="Birren B."/>
        </authorList>
    </citation>
    <scope>NUCLEOTIDE SEQUENCE [LARGE SCALE GENOMIC DNA]</scope>
    <source>
        <strain evidence="1 2">ATCC 38327</strain>
    </source>
</reference>
<evidence type="ECO:0008006" key="3">
    <source>
        <dbReference type="Google" id="ProtNLM"/>
    </source>
</evidence>
<keyword evidence="2" id="KW-1185">Reference proteome</keyword>
<dbReference type="Proteomes" id="UP000054350">
    <property type="component" value="Unassembled WGS sequence"/>
</dbReference>
<dbReference type="InterPro" id="IPR029063">
    <property type="entry name" value="SAM-dependent_MTases_sf"/>
</dbReference>
<dbReference type="Gene3D" id="3.40.50.150">
    <property type="entry name" value="Vaccinia Virus protein VP39"/>
    <property type="match status" value="1"/>
</dbReference>
<dbReference type="VEuPathDB" id="FungiDB:AMAG_16536"/>
<gene>
    <name evidence="1" type="ORF">AMAG_16536</name>
</gene>
<accession>A0A0L0TD90</accession>
<protein>
    <recommendedName>
        <fullName evidence="3">Methyltransferase domain-containing protein</fullName>
    </recommendedName>
</protein>
<evidence type="ECO:0000313" key="1">
    <source>
        <dbReference type="EMBL" id="KNE72494.1"/>
    </source>
</evidence>
<dbReference type="AlphaFoldDB" id="A0A0L0TD90"/>